<feature type="region of interest" description="Disordered" evidence="1">
    <location>
        <begin position="1"/>
        <end position="40"/>
    </location>
</feature>
<organism evidence="2 3">
    <name type="scientific">Stylosanthes scabra</name>
    <dbReference type="NCBI Taxonomy" id="79078"/>
    <lineage>
        <taxon>Eukaryota</taxon>
        <taxon>Viridiplantae</taxon>
        <taxon>Streptophyta</taxon>
        <taxon>Embryophyta</taxon>
        <taxon>Tracheophyta</taxon>
        <taxon>Spermatophyta</taxon>
        <taxon>Magnoliopsida</taxon>
        <taxon>eudicotyledons</taxon>
        <taxon>Gunneridae</taxon>
        <taxon>Pentapetalae</taxon>
        <taxon>rosids</taxon>
        <taxon>fabids</taxon>
        <taxon>Fabales</taxon>
        <taxon>Fabaceae</taxon>
        <taxon>Papilionoideae</taxon>
        <taxon>50 kb inversion clade</taxon>
        <taxon>dalbergioids sensu lato</taxon>
        <taxon>Dalbergieae</taxon>
        <taxon>Pterocarpus clade</taxon>
        <taxon>Stylosanthes</taxon>
    </lineage>
</organism>
<reference evidence="2 3" key="1">
    <citation type="journal article" date="2023" name="Plants (Basel)">
        <title>Bridging the Gap: Combining Genomics and Transcriptomics Approaches to Understand Stylosanthes scabra, an Orphan Legume from the Brazilian Caatinga.</title>
        <authorList>
            <person name="Ferreira-Neto J.R.C."/>
            <person name="da Silva M.D."/>
            <person name="Binneck E."/>
            <person name="de Melo N.F."/>
            <person name="da Silva R.H."/>
            <person name="de Melo A.L.T.M."/>
            <person name="Pandolfi V."/>
            <person name="Bustamante F.O."/>
            <person name="Brasileiro-Vidal A.C."/>
            <person name="Benko-Iseppon A.M."/>
        </authorList>
    </citation>
    <scope>NUCLEOTIDE SEQUENCE [LARGE SCALE GENOMIC DNA]</scope>
    <source>
        <tissue evidence="2">Leaves</tissue>
    </source>
</reference>
<dbReference type="EMBL" id="JASCZI010151130">
    <property type="protein sequence ID" value="MED6169943.1"/>
    <property type="molecule type" value="Genomic_DNA"/>
</dbReference>
<name>A0ABU6VCI0_9FABA</name>
<gene>
    <name evidence="2" type="ORF">PIB30_025843</name>
</gene>
<feature type="compositionally biased region" description="Basic and acidic residues" evidence="1">
    <location>
        <begin position="22"/>
        <end position="36"/>
    </location>
</feature>
<evidence type="ECO:0000313" key="2">
    <source>
        <dbReference type="EMBL" id="MED6169943.1"/>
    </source>
</evidence>
<proteinExistence type="predicted"/>
<comment type="caution">
    <text evidence="2">The sequence shown here is derived from an EMBL/GenBank/DDBJ whole genome shotgun (WGS) entry which is preliminary data.</text>
</comment>
<dbReference type="PANTHER" id="PTHR34657">
    <property type="entry name" value="EMBRYO SAC DEVELOPMENT ARREST 6"/>
    <property type="match status" value="1"/>
</dbReference>
<sequence length="137" mass="15666">MMMSHHHHRRMLPPGNNRKRKLADEADKPIEPKSDEPINSNRLLAGYLAHEFLTRGTLFGQKYEPESSERSAAVEPKKSQPKQVVQAEEPSRDGVSRKLQKEKEKEDYGEVASIMKSNGTHIKGIVNPTQLSRWIHM</sequence>
<dbReference type="Proteomes" id="UP001341840">
    <property type="component" value="Unassembled WGS sequence"/>
</dbReference>
<feature type="region of interest" description="Disordered" evidence="1">
    <location>
        <begin position="60"/>
        <end position="109"/>
    </location>
</feature>
<feature type="compositionally biased region" description="Basic and acidic residues" evidence="1">
    <location>
        <begin position="89"/>
        <end position="108"/>
    </location>
</feature>
<dbReference type="PANTHER" id="PTHR34657:SF4">
    <property type="entry name" value="EMBRYO SAC DEVELOPMENT ARREST 6"/>
    <property type="match status" value="1"/>
</dbReference>
<protein>
    <recommendedName>
        <fullName evidence="4">Embryo sac development arrest 6</fullName>
    </recommendedName>
</protein>
<keyword evidence="3" id="KW-1185">Reference proteome</keyword>
<accession>A0ABU6VCI0</accession>
<evidence type="ECO:0008006" key="4">
    <source>
        <dbReference type="Google" id="ProtNLM"/>
    </source>
</evidence>
<evidence type="ECO:0000313" key="3">
    <source>
        <dbReference type="Proteomes" id="UP001341840"/>
    </source>
</evidence>
<evidence type="ECO:0000256" key="1">
    <source>
        <dbReference type="SAM" id="MobiDB-lite"/>
    </source>
</evidence>
<feature type="compositionally biased region" description="Basic residues" evidence="1">
    <location>
        <begin position="1"/>
        <end position="21"/>
    </location>
</feature>